<gene>
    <name evidence="1" type="ORF">WN55_04887</name>
</gene>
<evidence type="ECO:0000313" key="2">
    <source>
        <dbReference type="Proteomes" id="UP000076502"/>
    </source>
</evidence>
<organism evidence="1 2">
    <name type="scientific">Dufourea novaeangliae</name>
    <name type="common">Sweat bee</name>
    <dbReference type="NCBI Taxonomy" id="178035"/>
    <lineage>
        <taxon>Eukaryota</taxon>
        <taxon>Metazoa</taxon>
        <taxon>Ecdysozoa</taxon>
        <taxon>Arthropoda</taxon>
        <taxon>Hexapoda</taxon>
        <taxon>Insecta</taxon>
        <taxon>Pterygota</taxon>
        <taxon>Neoptera</taxon>
        <taxon>Endopterygota</taxon>
        <taxon>Hymenoptera</taxon>
        <taxon>Apocrita</taxon>
        <taxon>Aculeata</taxon>
        <taxon>Apoidea</taxon>
        <taxon>Anthophila</taxon>
        <taxon>Halictidae</taxon>
        <taxon>Rophitinae</taxon>
        <taxon>Dufourea</taxon>
    </lineage>
</organism>
<reference evidence="1 2" key="1">
    <citation type="submission" date="2015-07" db="EMBL/GenBank/DDBJ databases">
        <title>The genome of Dufourea novaeangliae.</title>
        <authorList>
            <person name="Pan H."/>
            <person name="Kapheim K."/>
        </authorList>
    </citation>
    <scope>NUCLEOTIDE SEQUENCE [LARGE SCALE GENOMIC DNA]</scope>
    <source>
        <strain evidence="1">0120121106</strain>
        <tissue evidence="1">Whole body</tissue>
    </source>
</reference>
<proteinExistence type="predicted"/>
<evidence type="ECO:0000313" key="1">
    <source>
        <dbReference type="EMBL" id="KZC12990.1"/>
    </source>
</evidence>
<dbReference type="Proteomes" id="UP000076502">
    <property type="component" value="Unassembled WGS sequence"/>
</dbReference>
<dbReference type="AlphaFoldDB" id="A0A154PP95"/>
<accession>A0A154PP95</accession>
<keyword evidence="2" id="KW-1185">Reference proteome</keyword>
<sequence>MKKKQNFGYNALSKGKIDDLWRGWKGSVATLEILPLTVRKRNKATDNSTGDP</sequence>
<name>A0A154PP95_DUFNO</name>
<protein>
    <submittedName>
        <fullName evidence="1">Uncharacterized protein</fullName>
    </submittedName>
</protein>
<dbReference type="EMBL" id="KQ434978">
    <property type="protein sequence ID" value="KZC12990.1"/>
    <property type="molecule type" value="Genomic_DNA"/>
</dbReference>